<name>C4WJK3_9HYPH</name>
<evidence type="ECO:0000313" key="1">
    <source>
        <dbReference type="EMBL" id="EEQ95231.1"/>
    </source>
</evidence>
<evidence type="ECO:0000313" key="2">
    <source>
        <dbReference type="Proteomes" id="UP000004386"/>
    </source>
</evidence>
<sequence length="92" mass="10415">MAACSLPCNISLASRLHSLIQSRLPSETRWEQVGVEDRLDPVLLPETLADQLRLAGNLPSKRKRFRVRYTDLRLRAGGLELREDSCIGRNQS</sequence>
<dbReference type="AlphaFoldDB" id="C4WJK3"/>
<reference evidence="1 2" key="1">
    <citation type="submission" date="2009-05" db="EMBL/GenBank/DDBJ databases">
        <authorList>
            <person name="Setubal J.C."/>
            <person name="Boyle S."/>
            <person name="Crasta O.R."/>
            <person name="Gillespie J.J."/>
            <person name="Kenyon R.W."/>
            <person name="Lu J."/>
            <person name="Mane S."/>
            <person name="Nagrani S."/>
            <person name="Shallom J.M."/>
            <person name="Shallom S."/>
            <person name="Shukla M."/>
            <person name="Snyder E.E."/>
            <person name="Sobral B.W."/>
            <person name="Wattam A.R."/>
            <person name="Will R."/>
            <person name="Williams K."/>
            <person name="Yoo H."/>
            <person name="Munk C."/>
            <person name="Tapia R."/>
            <person name="Green L."/>
            <person name="Rogers Y."/>
            <person name="Detter J.C."/>
            <person name="Bruce D."/>
            <person name="Brettin T.S."/>
            <person name="Tsolis R."/>
        </authorList>
    </citation>
    <scope>NUCLEOTIDE SEQUENCE [LARGE SCALE GENOMIC DNA]</scope>
    <source>
        <strain evidence="1 2">LMG 3301</strain>
    </source>
</reference>
<accession>C4WJK3</accession>
<comment type="caution">
    <text evidence="1">The sequence shown here is derived from an EMBL/GenBank/DDBJ whole genome shotgun (WGS) entry which is preliminary data.</text>
</comment>
<dbReference type="EMBL" id="ACQA01000001">
    <property type="protein sequence ID" value="EEQ95231.1"/>
    <property type="molecule type" value="Genomic_DNA"/>
</dbReference>
<proteinExistence type="predicted"/>
<protein>
    <submittedName>
        <fullName evidence="1">Uncharacterized protein</fullName>
    </submittedName>
</protein>
<dbReference type="HOGENOM" id="CLU_2410357_0_0_5"/>
<dbReference type="Proteomes" id="UP000004386">
    <property type="component" value="Unassembled WGS sequence"/>
</dbReference>
<organism evidence="1 2">
    <name type="scientific">Brucella intermedia LMG 3301</name>
    <dbReference type="NCBI Taxonomy" id="641118"/>
    <lineage>
        <taxon>Bacteria</taxon>
        <taxon>Pseudomonadati</taxon>
        <taxon>Pseudomonadota</taxon>
        <taxon>Alphaproteobacteria</taxon>
        <taxon>Hyphomicrobiales</taxon>
        <taxon>Brucellaceae</taxon>
        <taxon>Brucella/Ochrobactrum group</taxon>
        <taxon>Brucella</taxon>
    </lineage>
</organism>
<gene>
    <name evidence="1" type="ORF">OINT_1000587</name>
</gene>